<dbReference type="InterPro" id="IPR023632">
    <property type="entry name" value="ATP_synth_F1_gsu_CS"/>
</dbReference>
<dbReference type="Pfam" id="PF00231">
    <property type="entry name" value="ATP-synt"/>
    <property type="match status" value="1"/>
</dbReference>
<keyword evidence="8 10" id="KW-0139">CF(1)</keyword>
<keyword evidence="9 10" id="KW-0066">ATP synthesis</keyword>
<evidence type="ECO:0000256" key="7">
    <source>
        <dbReference type="ARBA" id="ARBA00023136"/>
    </source>
</evidence>
<evidence type="ECO:0000256" key="3">
    <source>
        <dbReference type="ARBA" id="ARBA00007681"/>
    </source>
</evidence>
<dbReference type="PRINTS" id="PR00126">
    <property type="entry name" value="ATPASEGAMMA"/>
</dbReference>
<evidence type="ECO:0000256" key="8">
    <source>
        <dbReference type="ARBA" id="ARBA00023196"/>
    </source>
</evidence>
<dbReference type="CDD" id="cd12151">
    <property type="entry name" value="F1-ATPase_gamma"/>
    <property type="match status" value="1"/>
</dbReference>
<keyword evidence="10" id="KW-1003">Cell membrane</keyword>
<evidence type="ECO:0000256" key="6">
    <source>
        <dbReference type="ARBA" id="ARBA00023065"/>
    </source>
</evidence>
<accession>A0ABV1IIJ2</accession>
<keyword evidence="12" id="KW-1185">Reference proteome</keyword>
<dbReference type="Proteomes" id="UP001478817">
    <property type="component" value="Unassembled WGS sequence"/>
</dbReference>
<organism evidence="11 12">
    <name type="scientific">Paratractidigestivibacter faecalis</name>
    <dbReference type="NCBI Taxonomy" id="2292441"/>
    <lineage>
        <taxon>Bacteria</taxon>
        <taxon>Bacillati</taxon>
        <taxon>Actinomycetota</taxon>
        <taxon>Coriobacteriia</taxon>
        <taxon>Coriobacteriales</taxon>
        <taxon>Atopobiaceae</taxon>
        <taxon>Paratractidigestivibacter</taxon>
    </lineage>
</organism>
<dbReference type="Gene3D" id="1.10.287.80">
    <property type="entry name" value="ATP synthase, gamma subunit, helix hairpin domain"/>
    <property type="match status" value="1"/>
</dbReference>
<evidence type="ECO:0000256" key="10">
    <source>
        <dbReference type="HAMAP-Rule" id="MF_00815"/>
    </source>
</evidence>
<protein>
    <recommendedName>
        <fullName evidence="10">ATP synthase gamma chain</fullName>
    </recommendedName>
    <alternativeName>
        <fullName evidence="10">ATP synthase F1 sector gamma subunit</fullName>
    </alternativeName>
    <alternativeName>
        <fullName evidence="10">F-ATPase gamma subunit</fullName>
    </alternativeName>
</protein>
<dbReference type="InterPro" id="IPR000131">
    <property type="entry name" value="ATP_synth_F1_gsu"/>
</dbReference>
<dbReference type="PANTHER" id="PTHR11693">
    <property type="entry name" value="ATP SYNTHASE GAMMA CHAIN"/>
    <property type="match status" value="1"/>
</dbReference>
<name>A0ABV1IIJ2_9ACTN</name>
<comment type="subcellular location">
    <subcellularLocation>
        <location evidence="10">Cell membrane</location>
        <topology evidence="10">Peripheral membrane protein</topology>
    </subcellularLocation>
    <subcellularLocation>
        <location evidence="2">Membrane</location>
        <topology evidence="2">Peripheral membrane protein</topology>
    </subcellularLocation>
</comment>
<keyword evidence="6 10" id="KW-0406">Ion transport</keyword>
<evidence type="ECO:0000313" key="11">
    <source>
        <dbReference type="EMBL" id="MEQ2638479.1"/>
    </source>
</evidence>
<dbReference type="NCBIfam" id="TIGR01146">
    <property type="entry name" value="ATPsyn_F1gamma"/>
    <property type="match status" value="1"/>
</dbReference>
<sequence length="304" mass="33970">MANLREIQRRMSSIKSTMQITRTMEMISTARIRRALEKAEQAEPYKDAVTRMLANVASAGFDASQPLLAKHGAEKNVLFVLVASDRGLAGGFNIGPQRYVEHEMERLAERGINSSVITCGRKPTEYFTFRKVKPAMSFVGISSEPNMDEADRIASFVMEGYAQGAYDRVVLCYWHAKNRVEQTQVTEQLLPITKEQLTMPNKPRTPEALSKIEGHEYTDFAFDPSPEEVLGQLLPAYFRTVIFHALLDSAAAEHGARRRAMQSATDNANEVLGTLSRTYNRERQGAITTELNEIIGGASALEDY</sequence>
<dbReference type="PANTHER" id="PTHR11693:SF22">
    <property type="entry name" value="ATP SYNTHASE SUBUNIT GAMMA, MITOCHONDRIAL"/>
    <property type="match status" value="1"/>
</dbReference>
<gene>
    <name evidence="10 11" type="primary">atpG</name>
    <name evidence="11" type="ORF">AAAT05_09035</name>
</gene>
<comment type="similarity">
    <text evidence="3 10">Belongs to the ATPase gamma chain family.</text>
</comment>
<proteinExistence type="inferred from homology"/>
<dbReference type="RefSeq" id="WP_349183168.1">
    <property type="nucleotide sequence ID" value="NZ_JBBNGS010000021.1"/>
</dbReference>
<keyword evidence="7 10" id="KW-0472">Membrane</keyword>
<dbReference type="SUPFAM" id="SSF52943">
    <property type="entry name" value="ATP synthase (F1-ATPase), gamma subunit"/>
    <property type="match status" value="1"/>
</dbReference>
<evidence type="ECO:0000256" key="4">
    <source>
        <dbReference type="ARBA" id="ARBA00022448"/>
    </source>
</evidence>
<keyword evidence="5 10" id="KW-0375">Hydrogen ion transport</keyword>
<evidence type="ECO:0000256" key="2">
    <source>
        <dbReference type="ARBA" id="ARBA00004170"/>
    </source>
</evidence>
<evidence type="ECO:0000256" key="1">
    <source>
        <dbReference type="ARBA" id="ARBA00003456"/>
    </source>
</evidence>
<keyword evidence="4 10" id="KW-0813">Transport</keyword>
<evidence type="ECO:0000256" key="9">
    <source>
        <dbReference type="ARBA" id="ARBA00023310"/>
    </source>
</evidence>
<evidence type="ECO:0000313" key="12">
    <source>
        <dbReference type="Proteomes" id="UP001478817"/>
    </source>
</evidence>
<dbReference type="EMBL" id="JBBNGS010000021">
    <property type="protein sequence ID" value="MEQ2638479.1"/>
    <property type="molecule type" value="Genomic_DNA"/>
</dbReference>
<dbReference type="PROSITE" id="PS00153">
    <property type="entry name" value="ATPASE_GAMMA"/>
    <property type="match status" value="1"/>
</dbReference>
<dbReference type="HAMAP" id="MF_00815">
    <property type="entry name" value="ATP_synth_gamma_bact"/>
    <property type="match status" value="1"/>
</dbReference>
<comment type="caution">
    <text evidence="11">The sequence shown here is derived from an EMBL/GenBank/DDBJ whole genome shotgun (WGS) entry which is preliminary data.</text>
</comment>
<comment type="function">
    <text evidence="1 10">Produces ATP from ADP in the presence of a proton gradient across the membrane. The gamma chain is believed to be important in regulating ATPase activity and the flow of protons through the CF(0) complex.</text>
</comment>
<dbReference type="Gene3D" id="3.40.1380.10">
    <property type="match status" value="1"/>
</dbReference>
<dbReference type="InterPro" id="IPR035968">
    <property type="entry name" value="ATP_synth_F1_ATPase_gsu"/>
</dbReference>
<evidence type="ECO:0000256" key="5">
    <source>
        <dbReference type="ARBA" id="ARBA00022781"/>
    </source>
</evidence>
<comment type="subunit">
    <text evidence="10">F-type ATPases have 2 components, CF(1) - the catalytic core - and CF(0) - the membrane proton channel. CF(1) has five subunits: alpha(3), beta(3), gamma(1), delta(1), epsilon(1). CF(0) has three main subunits: a, b and c.</text>
</comment>
<reference evidence="11 12" key="1">
    <citation type="submission" date="2024-04" db="EMBL/GenBank/DDBJ databases">
        <title>Human intestinal bacterial collection.</title>
        <authorList>
            <person name="Pauvert C."/>
            <person name="Hitch T.C.A."/>
            <person name="Clavel T."/>
        </authorList>
    </citation>
    <scope>NUCLEOTIDE SEQUENCE [LARGE SCALE GENOMIC DNA]</scope>
    <source>
        <strain evidence="11 12">CLA-AA-H197</strain>
    </source>
</reference>